<proteinExistence type="predicted"/>
<reference evidence="1 2" key="1">
    <citation type="submission" date="2017-11" db="EMBL/GenBank/DDBJ databases">
        <title>Taxonomic description and genome sequences of Spirosoma HA7 sp. nov., isolated from pollen microhabitat of Corylus avellana.</title>
        <authorList>
            <person name="Ambika Manirajan B."/>
            <person name="Suarez C."/>
            <person name="Ratering S."/>
            <person name="Geissler-Plaum R."/>
            <person name="Cardinale M."/>
            <person name="Sylvia S."/>
        </authorList>
    </citation>
    <scope>NUCLEOTIDE SEQUENCE [LARGE SCALE GENOMIC DNA]</scope>
    <source>
        <strain evidence="1 2">HA7</strain>
    </source>
</reference>
<dbReference type="OrthoDB" id="955645at2"/>
<dbReference type="AlphaFoldDB" id="A0A2K8Z2S0"/>
<keyword evidence="2" id="KW-1185">Reference proteome</keyword>
<dbReference type="EMBL" id="CP025096">
    <property type="protein sequence ID" value="AUD04173.1"/>
    <property type="molecule type" value="Genomic_DNA"/>
</dbReference>
<evidence type="ECO:0000313" key="1">
    <source>
        <dbReference type="EMBL" id="AUD04173.1"/>
    </source>
</evidence>
<sequence>MKVMAPMNIKLIKELLDQAILEEDIVMNSCYNMPGYPSVIMAEEFVFFIKSAKQAQVLFDNLTELYKECSDFILGNFQPYIDEHKKWVDDESLVYNPFSELHYHFHSGLHTSLPETIEQYRELLAFTRKFADLRRRLDEGFDVLVSDISPDEGALAEREINSIYIEYCLDGYNNFYQQCRELIEIHRREDTIKACSESILMLFT</sequence>
<accession>A0A2K8Z2S0</accession>
<dbReference type="Proteomes" id="UP000232883">
    <property type="component" value="Chromosome"/>
</dbReference>
<dbReference type="RefSeq" id="WP_100990239.1">
    <property type="nucleotide sequence ID" value="NZ_CP025096.1"/>
</dbReference>
<gene>
    <name evidence="1" type="ORF">CWM47_21440</name>
</gene>
<evidence type="ECO:0000313" key="2">
    <source>
        <dbReference type="Proteomes" id="UP000232883"/>
    </source>
</evidence>
<organism evidence="1 2">
    <name type="scientific">Spirosoma pollinicola</name>
    <dbReference type="NCBI Taxonomy" id="2057025"/>
    <lineage>
        <taxon>Bacteria</taxon>
        <taxon>Pseudomonadati</taxon>
        <taxon>Bacteroidota</taxon>
        <taxon>Cytophagia</taxon>
        <taxon>Cytophagales</taxon>
        <taxon>Cytophagaceae</taxon>
        <taxon>Spirosoma</taxon>
    </lineage>
</organism>
<protein>
    <submittedName>
        <fullName evidence="1">Uncharacterized protein</fullName>
    </submittedName>
</protein>
<name>A0A2K8Z2S0_9BACT</name>
<dbReference type="KEGG" id="spir:CWM47_21440"/>